<feature type="coiled-coil region" evidence="1">
    <location>
        <begin position="502"/>
        <end position="551"/>
    </location>
</feature>
<dbReference type="OrthoDB" id="90393at2"/>
<dbReference type="RefSeq" id="WP_115270283.1">
    <property type="nucleotide sequence ID" value="NZ_UGGU01000003.1"/>
</dbReference>
<keyword evidence="1" id="KW-0175">Coiled coil</keyword>
<accession>A0A377GYV2</accession>
<name>A0A377GYV2_9FUSO</name>
<protein>
    <recommendedName>
        <fullName evidence="4">TIGR03545 family protein</fullName>
    </recommendedName>
</protein>
<dbReference type="EMBL" id="UGGU01000003">
    <property type="protein sequence ID" value="STO31721.1"/>
    <property type="molecule type" value="Genomic_DNA"/>
</dbReference>
<dbReference type="Proteomes" id="UP000255328">
    <property type="component" value="Unassembled WGS sequence"/>
</dbReference>
<evidence type="ECO:0000256" key="1">
    <source>
        <dbReference type="SAM" id="Coils"/>
    </source>
</evidence>
<keyword evidence="3" id="KW-1185">Reference proteome</keyword>
<proteinExistence type="predicted"/>
<gene>
    <name evidence="2" type="ORF">NCTC10723_01179</name>
</gene>
<organism evidence="2 3">
    <name type="scientific">Fusobacterium necrogenes</name>
    <dbReference type="NCBI Taxonomy" id="858"/>
    <lineage>
        <taxon>Bacteria</taxon>
        <taxon>Fusobacteriati</taxon>
        <taxon>Fusobacteriota</taxon>
        <taxon>Fusobacteriia</taxon>
        <taxon>Fusobacteriales</taxon>
        <taxon>Fusobacteriaceae</taxon>
        <taxon>Fusobacterium</taxon>
    </lineage>
</organism>
<reference evidence="2 3" key="1">
    <citation type="submission" date="2018-06" db="EMBL/GenBank/DDBJ databases">
        <authorList>
            <consortium name="Pathogen Informatics"/>
            <person name="Doyle S."/>
        </authorList>
    </citation>
    <scope>NUCLEOTIDE SEQUENCE [LARGE SCALE GENOMIC DNA]</scope>
    <source>
        <strain evidence="2 3">NCTC10723</strain>
    </source>
</reference>
<evidence type="ECO:0000313" key="2">
    <source>
        <dbReference type="EMBL" id="STO31721.1"/>
    </source>
</evidence>
<dbReference type="AlphaFoldDB" id="A0A377GYV2"/>
<evidence type="ECO:0008006" key="4">
    <source>
        <dbReference type="Google" id="ProtNLM"/>
    </source>
</evidence>
<sequence>MKRKIGIVIGVIVILLGGLYFSKNYIIKKFLESKLTEVNKGKVDIKRVRFFPLSKKIVIENIDITSRKDGKKNFASIGKFEADYDIYFKEKKFLVSRANFSGIEFMTQRSSDGSLGYQLEEKNNVVVDKSGIEEKKDSQVQDLEELIRARAKVNKTTLQNTLKLQYEDIEEKVREKREYWNNKIEKLETTPEYMILKQNYEKISQEKNPLKIIRMENEIKNMVTAFKTLSKEFLKNRNAMEEDFKTIINVNEMNKKLETTVNELVGRGEFVINDLDSIINYYLNEIYGDEIKDIVVKYRNVMREIELRKDEDVKLQDIWEVFIEEVTVSSKVYGIELKGEVKNISSRLSKNKTNIEIYLTADSDTSHGEIYGYVDLNKIQGKINTKISNFNFKDLKEMEILHRYVEAGEASLEKEIVLSRDNIDIIGNVEIQDMSLNSDEITGKLNIASPLLKAMIKPLLKDLKSGNIGYSYNSLDGKLVIKSDLSQEIMNILNDKDGSVKKKIIKDMIKEGKEEIEDYNNTLNNGNQNSLKELEGKLNEKLKYLDKVQEALDKFNIGGVLRNI</sequence>
<evidence type="ECO:0000313" key="3">
    <source>
        <dbReference type="Proteomes" id="UP000255328"/>
    </source>
</evidence>